<dbReference type="InParanoid" id="A7ED74"/>
<proteinExistence type="predicted"/>
<name>A7ED74_SCLS1</name>
<dbReference type="AlphaFoldDB" id="A7ED74"/>
<organism evidence="1 2">
    <name type="scientific">Sclerotinia sclerotiorum (strain ATCC 18683 / 1980 / Ss-1)</name>
    <name type="common">White mold</name>
    <name type="synonym">Whetzelinia sclerotiorum</name>
    <dbReference type="NCBI Taxonomy" id="665079"/>
    <lineage>
        <taxon>Eukaryota</taxon>
        <taxon>Fungi</taxon>
        <taxon>Dikarya</taxon>
        <taxon>Ascomycota</taxon>
        <taxon>Pezizomycotina</taxon>
        <taxon>Leotiomycetes</taxon>
        <taxon>Helotiales</taxon>
        <taxon>Sclerotiniaceae</taxon>
        <taxon>Sclerotinia</taxon>
    </lineage>
</organism>
<keyword evidence="2" id="KW-1185">Reference proteome</keyword>
<sequence length="162" mass="18713">MAIHVFFRWLSRKAKRMGLLKVFSSDNIHKHDISANLFHKGETTSIMLPKKRKAPYSNDWASNYSKVDISSARTRQMPSMLWDPADVVMPLALCFLSIWKDVHLVLKSRNAKFDPSLSMFDLPMDSLFRTIQYTRQIQDIKARTVIDQRISSPSSHPHKAPV</sequence>
<gene>
    <name evidence="1" type="ORF">SS1G_03264</name>
</gene>
<dbReference type="Proteomes" id="UP000001312">
    <property type="component" value="Unassembled WGS sequence"/>
</dbReference>
<dbReference type="RefSeq" id="XP_001595175.1">
    <property type="nucleotide sequence ID" value="XM_001595125.1"/>
</dbReference>
<evidence type="ECO:0000313" key="1">
    <source>
        <dbReference type="EMBL" id="EDO00790.1"/>
    </source>
</evidence>
<dbReference type="EMBL" id="CH476624">
    <property type="protein sequence ID" value="EDO00790.1"/>
    <property type="molecule type" value="Genomic_DNA"/>
</dbReference>
<reference evidence="2" key="1">
    <citation type="journal article" date="2011" name="PLoS Genet.">
        <title>Genomic analysis of the necrotrophic fungal pathogens Sclerotinia sclerotiorum and Botrytis cinerea.</title>
        <authorList>
            <person name="Amselem J."/>
            <person name="Cuomo C.A."/>
            <person name="van Kan J.A."/>
            <person name="Viaud M."/>
            <person name="Benito E.P."/>
            <person name="Couloux A."/>
            <person name="Coutinho P.M."/>
            <person name="de Vries R.P."/>
            <person name="Dyer P.S."/>
            <person name="Fillinger S."/>
            <person name="Fournier E."/>
            <person name="Gout L."/>
            <person name="Hahn M."/>
            <person name="Kohn L."/>
            <person name="Lapalu N."/>
            <person name="Plummer K.M."/>
            <person name="Pradier J.M."/>
            <person name="Quevillon E."/>
            <person name="Sharon A."/>
            <person name="Simon A."/>
            <person name="ten Have A."/>
            <person name="Tudzynski B."/>
            <person name="Tudzynski P."/>
            <person name="Wincker P."/>
            <person name="Andrew M."/>
            <person name="Anthouard V."/>
            <person name="Beever R.E."/>
            <person name="Beffa R."/>
            <person name="Benoit I."/>
            <person name="Bouzid O."/>
            <person name="Brault B."/>
            <person name="Chen Z."/>
            <person name="Choquer M."/>
            <person name="Collemare J."/>
            <person name="Cotton P."/>
            <person name="Danchin E.G."/>
            <person name="Da Silva C."/>
            <person name="Gautier A."/>
            <person name="Giraud C."/>
            <person name="Giraud T."/>
            <person name="Gonzalez C."/>
            <person name="Grossetete S."/>
            <person name="Guldener U."/>
            <person name="Henrissat B."/>
            <person name="Howlett B.J."/>
            <person name="Kodira C."/>
            <person name="Kretschmer M."/>
            <person name="Lappartient A."/>
            <person name="Leroch M."/>
            <person name="Levis C."/>
            <person name="Mauceli E."/>
            <person name="Neuveglise C."/>
            <person name="Oeser B."/>
            <person name="Pearson M."/>
            <person name="Poulain J."/>
            <person name="Poussereau N."/>
            <person name="Quesneville H."/>
            <person name="Rascle C."/>
            <person name="Schumacher J."/>
            <person name="Segurens B."/>
            <person name="Sexton A."/>
            <person name="Silva E."/>
            <person name="Sirven C."/>
            <person name="Soanes D.M."/>
            <person name="Talbot N.J."/>
            <person name="Templeton M."/>
            <person name="Yandava C."/>
            <person name="Yarden O."/>
            <person name="Zeng Q."/>
            <person name="Rollins J.A."/>
            <person name="Lebrun M.H."/>
            <person name="Dickman M."/>
        </authorList>
    </citation>
    <scope>NUCLEOTIDE SEQUENCE [LARGE SCALE GENOMIC DNA]</scope>
    <source>
        <strain evidence="2">ATCC 18683 / 1980 / Ss-1</strain>
    </source>
</reference>
<evidence type="ECO:0000313" key="2">
    <source>
        <dbReference type="Proteomes" id="UP000001312"/>
    </source>
</evidence>
<dbReference type="HOGENOM" id="CLU_1636408_0_0_1"/>
<accession>A7ED74</accession>
<dbReference type="GeneID" id="5491801"/>
<protein>
    <submittedName>
        <fullName evidence="1">Uncharacterized protein</fullName>
    </submittedName>
</protein>
<dbReference type="KEGG" id="ssl:SS1G_03264"/>